<evidence type="ECO:0008006" key="3">
    <source>
        <dbReference type="Google" id="ProtNLM"/>
    </source>
</evidence>
<evidence type="ECO:0000313" key="1">
    <source>
        <dbReference type="EMBL" id="NYI98253.1"/>
    </source>
</evidence>
<name>A0A853BSY0_9ACTN</name>
<gene>
    <name evidence="1" type="ORF">HNR12_004530</name>
</gene>
<keyword evidence="2" id="KW-1185">Reference proteome</keyword>
<organism evidence="1 2">
    <name type="scientific">Streptomonospora nanhaiensis</name>
    <dbReference type="NCBI Taxonomy" id="1323731"/>
    <lineage>
        <taxon>Bacteria</taxon>
        <taxon>Bacillati</taxon>
        <taxon>Actinomycetota</taxon>
        <taxon>Actinomycetes</taxon>
        <taxon>Streptosporangiales</taxon>
        <taxon>Nocardiopsidaceae</taxon>
        <taxon>Streptomonospora</taxon>
    </lineage>
</organism>
<protein>
    <recommendedName>
        <fullName evidence="3">Replication-relaxation</fullName>
    </recommendedName>
</protein>
<dbReference type="InterPro" id="IPR025855">
    <property type="entry name" value="Replic_Relax"/>
</dbReference>
<dbReference type="AlphaFoldDB" id="A0A853BSY0"/>
<accession>A0A853BSY0</accession>
<dbReference type="Pfam" id="PF13814">
    <property type="entry name" value="Replic_Relax"/>
    <property type="match status" value="1"/>
</dbReference>
<dbReference type="Proteomes" id="UP000575985">
    <property type="component" value="Unassembled WGS sequence"/>
</dbReference>
<dbReference type="EMBL" id="JACCFO010000001">
    <property type="protein sequence ID" value="NYI98253.1"/>
    <property type="molecule type" value="Genomic_DNA"/>
</dbReference>
<sequence length="278" mass="31365">MSIHPTEPVEEARLADLARLLTNRDRAIVADLGDHRVMTTHHLTALHFSRTHPSRARRRLAFLHRLGVLDRFRPRLALGTAPWHWVLAAAGEHVYADIHELPEPAQRPGSRIRLAHSARLAHTLGLSACYTAFRTAERTTPGAALLRWRTEADCARRWGRHIRPDAYLLWAQGGREVGAFLEYDTGTERHAQLLRKIRGYADHAAAYQRTTHVLFVVATRVRLANLAQVLAPHTGDRVEVHLTIESLLHQHGPAHPIWSPAPSPREHLRLSAIGTHDH</sequence>
<reference evidence="1 2" key="1">
    <citation type="submission" date="2020-07" db="EMBL/GenBank/DDBJ databases">
        <title>Sequencing the genomes of 1000 actinobacteria strains.</title>
        <authorList>
            <person name="Klenk H.-P."/>
        </authorList>
    </citation>
    <scope>NUCLEOTIDE SEQUENCE [LARGE SCALE GENOMIC DNA]</scope>
    <source>
        <strain evidence="1 2">DSM 45927</strain>
    </source>
</reference>
<proteinExistence type="predicted"/>
<comment type="caution">
    <text evidence="1">The sequence shown here is derived from an EMBL/GenBank/DDBJ whole genome shotgun (WGS) entry which is preliminary data.</text>
</comment>
<evidence type="ECO:0000313" key="2">
    <source>
        <dbReference type="Proteomes" id="UP000575985"/>
    </source>
</evidence>
<dbReference type="RefSeq" id="WP_179769437.1">
    <property type="nucleotide sequence ID" value="NZ_JACCFO010000001.1"/>
</dbReference>